<keyword evidence="4 7" id="KW-0238">DNA-binding</keyword>
<dbReference type="SUPFAM" id="SSF46785">
    <property type="entry name" value="Winged helix' DNA-binding domain"/>
    <property type="match status" value="1"/>
</dbReference>
<dbReference type="CDD" id="cd00609">
    <property type="entry name" value="AAT_like"/>
    <property type="match status" value="1"/>
</dbReference>
<keyword evidence="3" id="KW-0805">Transcription regulation</keyword>
<keyword evidence="5" id="KW-0804">Transcription</keyword>
<comment type="caution">
    <text evidence="7">The sequence shown here is derived from an EMBL/GenBank/DDBJ whole genome shotgun (WGS) entry which is preliminary data.</text>
</comment>
<dbReference type="PRINTS" id="PR00035">
    <property type="entry name" value="HTHGNTR"/>
</dbReference>
<dbReference type="InterPro" id="IPR036388">
    <property type="entry name" value="WH-like_DNA-bd_sf"/>
</dbReference>
<dbReference type="EMBL" id="NEVL01000003">
    <property type="protein sequence ID" value="OZI35929.1"/>
    <property type="molecule type" value="Genomic_DNA"/>
</dbReference>
<dbReference type="GO" id="GO:0003677">
    <property type="term" value="F:DNA binding"/>
    <property type="evidence" value="ECO:0007669"/>
    <property type="project" value="UniProtKB-KW"/>
</dbReference>
<gene>
    <name evidence="7" type="ORF">CEG14_12865</name>
</gene>
<dbReference type="InterPro" id="IPR036390">
    <property type="entry name" value="WH_DNA-bd_sf"/>
</dbReference>
<protein>
    <submittedName>
        <fullName evidence="7">DNA-binding protein</fullName>
    </submittedName>
</protein>
<dbReference type="InterPro" id="IPR051446">
    <property type="entry name" value="HTH_trans_reg/aminotransferase"/>
</dbReference>
<name>A0A261SEV4_9BORD</name>
<dbReference type="Proteomes" id="UP000217005">
    <property type="component" value="Unassembled WGS sequence"/>
</dbReference>
<organism evidence="7 8">
    <name type="scientific">Bordetella genomosp. 1</name>
    <dbReference type="NCBI Taxonomy" id="1395607"/>
    <lineage>
        <taxon>Bacteria</taxon>
        <taxon>Pseudomonadati</taxon>
        <taxon>Pseudomonadota</taxon>
        <taxon>Betaproteobacteria</taxon>
        <taxon>Burkholderiales</taxon>
        <taxon>Alcaligenaceae</taxon>
        <taxon>Bordetella</taxon>
    </lineage>
</organism>
<feature type="domain" description="HTH gntR-type" evidence="6">
    <location>
        <begin position="29"/>
        <end position="96"/>
    </location>
</feature>
<dbReference type="InterPro" id="IPR000524">
    <property type="entry name" value="Tscrpt_reg_HTH_GntR"/>
</dbReference>
<dbReference type="Gene3D" id="3.40.640.10">
    <property type="entry name" value="Type I PLP-dependent aspartate aminotransferase-like (Major domain)"/>
    <property type="match status" value="1"/>
</dbReference>
<evidence type="ECO:0000256" key="2">
    <source>
        <dbReference type="ARBA" id="ARBA00022898"/>
    </source>
</evidence>
<dbReference type="Pfam" id="PF00155">
    <property type="entry name" value="Aminotran_1_2"/>
    <property type="match status" value="1"/>
</dbReference>
<dbReference type="InterPro" id="IPR015424">
    <property type="entry name" value="PyrdxlP-dep_Trfase"/>
</dbReference>
<dbReference type="SUPFAM" id="SSF53383">
    <property type="entry name" value="PLP-dependent transferases"/>
    <property type="match status" value="1"/>
</dbReference>
<evidence type="ECO:0000256" key="1">
    <source>
        <dbReference type="ARBA" id="ARBA00005384"/>
    </source>
</evidence>
<dbReference type="CDD" id="cd07377">
    <property type="entry name" value="WHTH_GntR"/>
    <property type="match status" value="1"/>
</dbReference>
<dbReference type="Gene3D" id="1.10.10.10">
    <property type="entry name" value="Winged helix-like DNA-binding domain superfamily/Winged helix DNA-binding domain"/>
    <property type="match status" value="1"/>
</dbReference>
<dbReference type="GO" id="GO:0003700">
    <property type="term" value="F:DNA-binding transcription factor activity"/>
    <property type="evidence" value="ECO:0007669"/>
    <property type="project" value="InterPro"/>
</dbReference>
<evidence type="ECO:0000313" key="8">
    <source>
        <dbReference type="Proteomes" id="UP000217005"/>
    </source>
</evidence>
<evidence type="ECO:0000256" key="3">
    <source>
        <dbReference type="ARBA" id="ARBA00023015"/>
    </source>
</evidence>
<evidence type="ECO:0000256" key="5">
    <source>
        <dbReference type="ARBA" id="ARBA00023163"/>
    </source>
</evidence>
<comment type="similarity">
    <text evidence="1">In the C-terminal section; belongs to the class-I pyridoxal-phosphate-dependent aminotransferase family.</text>
</comment>
<dbReference type="Pfam" id="PF00392">
    <property type="entry name" value="GntR"/>
    <property type="match status" value="1"/>
</dbReference>
<sequence length="502" mass="53623">MSATAAPSFELDLLDAPLEMTADNGRGAPPLQRQLQHRLRQAILTGRLAPGTRLPASRALAESLGISRNTVTIAYDHLAAEGYVLADRQGTRVAPLARRVQAEAGAGIKGEAAPAAALPAVSTRLAGIVPSAPRNDIHLALRPGTPALNHFPQAAWRGALERAVRGSGAAALGYGDPAGEPALRTAIARYLGLARGVRCEPARIVITEGAQEALTLCVKLLSNPGETAWVEDPGYRGAKTAFALGDLRMVPVRVGPEGLAASAEDWRTRPPRLIYTTPSHQYPTGAVLSAARRLELIALARSHGAWIIEDDYDSEFRHHGEPIAAMQGLVDAAPVLYVGTFSKTMFPSLRIGFLVLPQALAPVVGPALGELLRGGHRHEQLALADFIESGQFTRHLNRMRRLYRERQKALREALARHFDMPHSLEGGHCGLHLTLRLPEAYPDRAIVASAAPHGIAPAALSSFVLCPQARDNGLVLGYGNTSAERFDGIAAKLAQLTHAARR</sequence>
<dbReference type="InterPro" id="IPR015421">
    <property type="entry name" value="PyrdxlP-dep_Trfase_major"/>
</dbReference>
<dbReference type="SMART" id="SM00345">
    <property type="entry name" value="HTH_GNTR"/>
    <property type="match status" value="1"/>
</dbReference>
<dbReference type="InterPro" id="IPR004839">
    <property type="entry name" value="Aminotransferase_I/II_large"/>
</dbReference>
<dbReference type="GO" id="GO:0030170">
    <property type="term" value="F:pyridoxal phosphate binding"/>
    <property type="evidence" value="ECO:0007669"/>
    <property type="project" value="InterPro"/>
</dbReference>
<dbReference type="PROSITE" id="PS50949">
    <property type="entry name" value="HTH_GNTR"/>
    <property type="match status" value="1"/>
</dbReference>
<reference evidence="7 8" key="1">
    <citation type="submission" date="2017-05" db="EMBL/GenBank/DDBJ databases">
        <title>Complete and WGS of Bordetella genogroups.</title>
        <authorList>
            <person name="Spilker T."/>
            <person name="LiPuma J."/>
        </authorList>
    </citation>
    <scope>NUCLEOTIDE SEQUENCE [LARGE SCALE GENOMIC DNA]</scope>
    <source>
        <strain evidence="7 8">AU17610</strain>
    </source>
</reference>
<dbReference type="PANTHER" id="PTHR46577">
    <property type="entry name" value="HTH-TYPE TRANSCRIPTIONAL REGULATORY PROTEIN GABR"/>
    <property type="match status" value="1"/>
</dbReference>
<accession>A0A261SEV4</accession>
<evidence type="ECO:0000313" key="7">
    <source>
        <dbReference type="EMBL" id="OZI35929.1"/>
    </source>
</evidence>
<evidence type="ECO:0000259" key="6">
    <source>
        <dbReference type="PROSITE" id="PS50949"/>
    </source>
</evidence>
<evidence type="ECO:0000256" key="4">
    <source>
        <dbReference type="ARBA" id="ARBA00023125"/>
    </source>
</evidence>
<dbReference type="OrthoDB" id="9804020at2"/>
<proteinExistence type="inferred from homology"/>
<keyword evidence="2" id="KW-0663">Pyridoxal phosphate</keyword>
<dbReference type="AlphaFoldDB" id="A0A261SEV4"/>
<dbReference type="PANTHER" id="PTHR46577:SF1">
    <property type="entry name" value="HTH-TYPE TRANSCRIPTIONAL REGULATORY PROTEIN GABR"/>
    <property type="match status" value="1"/>
</dbReference>